<comment type="caution">
    <text evidence="2">The sequence shown here is derived from an EMBL/GenBank/DDBJ whole genome shotgun (WGS) entry which is preliminary data.</text>
</comment>
<reference evidence="2 3" key="1">
    <citation type="submission" date="2024-02" db="EMBL/GenBank/DDBJ databases">
        <title>Bacteria isolated from the canopy kelp, Nereocystis luetkeana.</title>
        <authorList>
            <person name="Pfister C.A."/>
            <person name="Younker I.T."/>
            <person name="Light S.H."/>
        </authorList>
    </citation>
    <scope>NUCLEOTIDE SEQUENCE [LARGE SCALE GENOMIC DNA]</scope>
    <source>
        <strain evidence="2 3">TI.4.07</strain>
    </source>
</reference>
<dbReference type="RefSeq" id="WP_133002841.1">
    <property type="nucleotide sequence ID" value="NZ_BAAAFB010000004.1"/>
</dbReference>
<organism evidence="2 3">
    <name type="scientific">Marinomonas arenicola</name>
    <dbReference type="NCBI Taxonomy" id="569601"/>
    <lineage>
        <taxon>Bacteria</taxon>
        <taxon>Pseudomonadati</taxon>
        <taxon>Pseudomonadota</taxon>
        <taxon>Gammaproteobacteria</taxon>
        <taxon>Oceanospirillales</taxon>
        <taxon>Oceanospirillaceae</taxon>
        <taxon>Marinomonas</taxon>
    </lineage>
</organism>
<keyword evidence="1" id="KW-0472">Membrane</keyword>
<accession>A0ABU9GB33</accession>
<evidence type="ECO:0000256" key="1">
    <source>
        <dbReference type="SAM" id="Phobius"/>
    </source>
</evidence>
<evidence type="ECO:0008006" key="4">
    <source>
        <dbReference type="Google" id="ProtNLM"/>
    </source>
</evidence>
<name>A0ABU9GB33_9GAMM</name>
<dbReference type="Proteomes" id="UP001379949">
    <property type="component" value="Unassembled WGS sequence"/>
</dbReference>
<gene>
    <name evidence="2" type="ORF">V6242_13685</name>
</gene>
<protein>
    <recommendedName>
        <fullName evidence="4">Phage holin family protein</fullName>
    </recommendedName>
</protein>
<feature type="transmembrane region" description="Helical" evidence="1">
    <location>
        <begin position="74"/>
        <end position="96"/>
    </location>
</feature>
<evidence type="ECO:0000313" key="3">
    <source>
        <dbReference type="Proteomes" id="UP001379949"/>
    </source>
</evidence>
<evidence type="ECO:0000313" key="2">
    <source>
        <dbReference type="EMBL" id="MEL0614202.1"/>
    </source>
</evidence>
<keyword evidence="1" id="KW-1133">Transmembrane helix</keyword>
<sequence length="125" mass="13291">MKTSQEPDFADVALTHKQWLKSVLGLGALEAKIWVTSSAQLLALIGGIVFLLITAWLLLIASAAALAWSYGFSLVGILLAATGMTLLSAAGLLYVARITLKNMDFTRTLDALIPTNQPASESEKS</sequence>
<feature type="transmembrane region" description="Helical" evidence="1">
    <location>
        <begin position="41"/>
        <end position="68"/>
    </location>
</feature>
<keyword evidence="3" id="KW-1185">Reference proteome</keyword>
<proteinExistence type="predicted"/>
<keyword evidence="1" id="KW-0812">Transmembrane</keyword>
<dbReference type="EMBL" id="JBAKAR010000012">
    <property type="protein sequence ID" value="MEL0614202.1"/>
    <property type="molecule type" value="Genomic_DNA"/>
</dbReference>